<accession>Q70C32</accession>
<evidence type="ECO:0000256" key="11">
    <source>
        <dbReference type="ARBA" id="ARBA00022967"/>
    </source>
</evidence>
<evidence type="ECO:0000256" key="9">
    <source>
        <dbReference type="ARBA" id="ARBA00022792"/>
    </source>
</evidence>
<dbReference type="PRINTS" id="PR01166">
    <property type="entry name" value="CYCOXIDASEII"/>
</dbReference>
<evidence type="ECO:0000256" key="7">
    <source>
        <dbReference type="ARBA" id="ARBA00022692"/>
    </source>
</evidence>
<keyword evidence="16 18" id="KW-0472">Membrane</keyword>
<dbReference type="GO" id="GO:0042773">
    <property type="term" value="P:ATP synthesis coupled electron transport"/>
    <property type="evidence" value="ECO:0007669"/>
    <property type="project" value="TreeGrafter"/>
</dbReference>
<keyword evidence="7 18" id="KW-0812">Transmembrane</keyword>
<dbReference type="Pfam" id="PF00116">
    <property type="entry name" value="COX2"/>
    <property type="match status" value="1"/>
</dbReference>
<evidence type="ECO:0000256" key="1">
    <source>
        <dbReference type="ARBA" id="ARBA00004448"/>
    </source>
</evidence>
<keyword evidence="11" id="KW-1278">Translocase</keyword>
<dbReference type="CDD" id="cd13912">
    <property type="entry name" value="CcO_II_C"/>
    <property type="match status" value="1"/>
</dbReference>
<comment type="subunit">
    <text evidence="3">Component of the cytochrome c oxidase (complex IV, CIV), a multisubunit enzyme composed of a catalytic core of 3 subunits and several supernumerary subunits. The complex exists as a monomer or a dimer and forms supercomplexes (SCs) in the inner mitochondrial membrane with ubiquinol-cytochrome c oxidoreductase (cytochrome b-c1 complex, complex III, CIII).</text>
</comment>
<evidence type="ECO:0000259" key="21">
    <source>
        <dbReference type="PROSITE" id="PS50999"/>
    </source>
</evidence>
<evidence type="ECO:0000313" key="22">
    <source>
        <dbReference type="EMBL" id="CAE52788.1"/>
    </source>
</evidence>
<dbReference type="InterPro" id="IPR034210">
    <property type="entry name" value="CcO_II_C"/>
</dbReference>
<dbReference type="Gene3D" id="1.10.287.90">
    <property type="match status" value="1"/>
</dbReference>
<proteinExistence type="inferred from homology"/>
<dbReference type="PANTHER" id="PTHR22888:SF9">
    <property type="entry name" value="CYTOCHROME C OXIDASE SUBUNIT 2"/>
    <property type="match status" value="1"/>
</dbReference>
<feature type="transmembrane region" description="Helical" evidence="19">
    <location>
        <begin position="21"/>
        <end position="43"/>
    </location>
</feature>
<dbReference type="FunFam" id="2.60.40.420:FF:000001">
    <property type="entry name" value="Cytochrome c oxidase subunit 2"/>
    <property type="match status" value="1"/>
</dbReference>
<comment type="subcellular location">
    <subcellularLocation>
        <location evidence="1 18">Mitochondrion inner membrane</location>
        <topology evidence="1 18">Multi-pass membrane protein</topology>
    </subcellularLocation>
</comment>
<reference evidence="22" key="1">
    <citation type="journal article" date="2004" name="Pedobiologia">
        <title>Fast and efficient discrimination of the Isotoma viridis group (Insecta: Collembola) by PCR-RFLP.</title>
        <authorList>
            <person name="Burkhardt U."/>
            <person name="Filser J."/>
        </authorList>
    </citation>
    <scope>NUCLEOTIDE SEQUENCE</scope>
    <source>
        <strain evidence="22">01090424</strain>
    </source>
</reference>
<organism evidence="22">
    <name type="scientific">Isotoma caerulea</name>
    <dbReference type="NCBI Taxonomy" id="308473"/>
    <lineage>
        <taxon>Eukaryota</taxon>
        <taxon>Metazoa</taxon>
        <taxon>Ecdysozoa</taxon>
        <taxon>Arthropoda</taxon>
        <taxon>Hexapoda</taxon>
        <taxon>Collembola</taxon>
        <taxon>Entomobryomorpha</taxon>
        <taxon>Isotomoidea</taxon>
        <taxon>Isotomidae</taxon>
        <taxon>Isotominae</taxon>
        <taxon>Isotoma</taxon>
    </lineage>
</organism>
<evidence type="ECO:0000256" key="12">
    <source>
        <dbReference type="ARBA" id="ARBA00022982"/>
    </source>
</evidence>
<comment type="cofactor">
    <cofactor evidence="18">
        <name>Cu cation</name>
        <dbReference type="ChEBI" id="CHEBI:23378"/>
    </cofactor>
    <text evidence="18">Binds a copper A center.</text>
</comment>
<dbReference type="InterPro" id="IPR001505">
    <property type="entry name" value="Copper_CuA"/>
</dbReference>
<evidence type="ECO:0000256" key="14">
    <source>
        <dbReference type="ARBA" id="ARBA00023008"/>
    </source>
</evidence>
<dbReference type="InterPro" id="IPR011759">
    <property type="entry name" value="Cyt_c_oxidase_su2_TM_dom"/>
</dbReference>
<feature type="domain" description="Cytochrome oxidase subunit II copper A binding" evidence="20">
    <location>
        <begin position="92"/>
        <end position="225"/>
    </location>
</feature>
<dbReference type="InterPro" id="IPR008972">
    <property type="entry name" value="Cupredoxin"/>
</dbReference>
<keyword evidence="5 18" id="KW-0813">Transport</keyword>
<dbReference type="InterPro" id="IPR045187">
    <property type="entry name" value="CcO_II"/>
</dbReference>
<dbReference type="SUPFAM" id="SSF49503">
    <property type="entry name" value="Cupredoxins"/>
    <property type="match status" value="1"/>
</dbReference>
<evidence type="ECO:0000256" key="13">
    <source>
        <dbReference type="ARBA" id="ARBA00022989"/>
    </source>
</evidence>
<protein>
    <recommendedName>
        <fullName evidence="4 18">Cytochrome c oxidase subunit 2</fullName>
    </recommendedName>
</protein>
<evidence type="ECO:0000259" key="20">
    <source>
        <dbReference type="PROSITE" id="PS50857"/>
    </source>
</evidence>
<dbReference type="GO" id="GO:0005743">
    <property type="term" value="C:mitochondrial inner membrane"/>
    <property type="evidence" value="ECO:0007669"/>
    <property type="project" value="UniProtKB-SubCell"/>
</dbReference>
<feature type="domain" description="Cytochrome oxidase subunit II transmembrane region profile" evidence="21">
    <location>
        <begin position="1"/>
        <end position="91"/>
    </location>
</feature>
<evidence type="ECO:0000256" key="18">
    <source>
        <dbReference type="RuleBase" id="RU000457"/>
    </source>
</evidence>
<gene>
    <name evidence="22" type="primary">COII</name>
</gene>
<evidence type="ECO:0000256" key="5">
    <source>
        <dbReference type="ARBA" id="ARBA00022448"/>
    </source>
</evidence>
<keyword evidence="8 18" id="KW-0479">Metal-binding</keyword>
<dbReference type="EMBL" id="AJ586578">
    <property type="protein sequence ID" value="CAE52788.1"/>
    <property type="molecule type" value="Genomic_DNA"/>
</dbReference>
<evidence type="ECO:0000256" key="8">
    <source>
        <dbReference type="ARBA" id="ARBA00022723"/>
    </source>
</evidence>
<dbReference type="PANTHER" id="PTHR22888">
    <property type="entry name" value="CYTOCHROME C OXIDASE, SUBUNIT II"/>
    <property type="match status" value="1"/>
</dbReference>
<evidence type="ECO:0000256" key="6">
    <source>
        <dbReference type="ARBA" id="ARBA00022660"/>
    </source>
</evidence>
<dbReference type="PROSITE" id="PS50999">
    <property type="entry name" value="COX2_TM"/>
    <property type="match status" value="1"/>
</dbReference>
<dbReference type="Gene3D" id="2.60.40.420">
    <property type="entry name" value="Cupredoxins - blue copper proteins"/>
    <property type="match status" value="1"/>
</dbReference>
<dbReference type="Pfam" id="PF02790">
    <property type="entry name" value="COX2_TM"/>
    <property type="match status" value="1"/>
</dbReference>
<keyword evidence="13 19" id="KW-1133">Transmembrane helix</keyword>
<dbReference type="PROSITE" id="PS00078">
    <property type="entry name" value="COX2"/>
    <property type="match status" value="1"/>
</dbReference>
<sequence length="234" mass="26599">MSTWAALGFQNAASPLMEQLIFFHDHAMTILILIITIVGYNLFSTCFSSNIDQHMLESQGLELFWTIVPSFVLIFIGLPSIRLLYLLDEVYTPAITLKTIGHQWYWSYEYSDFLNAEFDSYMIPSSENSNEPFRLLDVDNRTVIPMNAQIRTLITAADVLHSWTVPSMGVKADAVPGRLNQVNFYSNRPGLFFGQCSEICGANHSFMPIVIESVPAKIFINWIKKITELLSGWK</sequence>
<evidence type="ECO:0000256" key="19">
    <source>
        <dbReference type="SAM" id="Phobius"/>
    </source>
</evidence>
<comment type="catalytic activity">
    <reaction evidence="17">
        <text>4 Fe(II)-[cytochrome c] + O2 + 8 H(+)(in) = 4 Fe(III)-[cytochrome c] + 2 H2O + 4 H(+)(out)</text>
        <dbReference type="Rhea" id="RHEA:11436"/>
        <dbReference type="Rhea" id="RHEA-COMP:10350"/>
        <dbReference type="Rhea" id="RHEA-COMP:14399"/>
        <dbReference type="ChEBI" id="CHEBI:15377"/>
        <dbReference type="ChEBI" id="CHEBI:15378"/>
        <dbReference type="ChEBI" id="CHEBI:15379"/>
        <dbReference type="ChEBI" id="CHEBI:29033"/>
        <dbReference type="ChEBI" id="CHEBI:29034"/>
        <dbReference type="EC" id="7.1.1.9"/>
    </reaction>
    <physiologicalReaction direction="left-to-right" evidence="17">
        <dbReference type="Rhea" id="RHEA:11437"/>
    </physiologicalReaction>
</comment>
<dbReference type="InterPro" id="IPR036257">
    <property type="entry name" value="Cyt_c_oxidase_su2_TM_sf"/>
</dbReference>
<evidence type="ECO:0000256" key="2">
    <source>
        <dbReference type="ARBA" id="ARBA00007866"/>
    </source>
</evidence>
<keyword evidence="15 18" id="KW-0496">Mitochondrion</keyword>
<evidence type="ECO:0000256" key="4">
    <source>
        <dbReference type="ARBA" id="ARBA00015946"/>
    </source>
</evidence>
<evidence type="ECO:0000256" key="17">
    <source>
        <dbReference type="ARBA" id="ARBA00049512"/>
    </source>
</evidence>
<dbReference type="SUPFAM" id="SSF81464">
    <property type="entry name" value="Cytochrome c oxidase subunit II-like, transmembrane region"/>
    <property type="match status" value="1"/>
</dbReference>
<evidence type="ECO:0000256" key="16">
    <source>
        <dbReference type="ARBA" id="ARBA00023136"/>
    </source>
</evidence>
<evidence type="ECO:0000256" key="15">
    <source>
        <dbReference type="ARBA" id="ARBA00023128"/>
    </source>
</evidence>
<comment type="similarity">
    <text evidence="2 18">Belongs to the cytochrome c oxidase subunit 2 family.</text>
</comment>
<dbReference type="InterPro" id="IPR002429">
    <property type="entry name" value="CcO_II-like_C"/>
</dbReference>
<keyword evidence="10" id="KW-0460">Magnesium</keyword>
<dbReference type="GO" id="GO:0005507">
    <property type="term" value="F:copper ion binding"/>
    <property type="evidence" value="ECO:0007669"/>
    <property type="project" value="InterPro"/>
</dbReference>
<name>Q70C32_9HEXA</name>
<geneLocation type="mitochondrion" evidence="22"/>
<keyword evidence="12 18" id="KW-0249">Electron transport</keyword>
<evidence type="ECO:0000256" key="3">
    <source>
        <dbReference type="ARBA" id="ARBA00011164"/>
    </source>
</evidence>
<dbReference type="AlphaFoldDB" id="Q70C32"/>
<dbReference type="PROSITE" id="PS50857">
    <property type="entry name" value="COX2_CUA"/>
    <property type="match status" value="1"/>
</dbReference>
<keyword evidence="14 18" id="KW-0186">Copper</keyword>
<keyword evidence="6 18" id="KW-0679">Respiratory chain</keyword>
<dbReference type="GO" id="GO:0004129">
    <property type="term" value="F:cytochrome-c oxidase activity"/>
    <property type="evidence" value="ECO:0007669"/>
    <property type="project" value="UniProtKB-EC"/>
</dbReference>
<feature type="transmembrane region" description="Helical" evidence="19">
    <location>
        <begin position="63"/>
        <end position="85"/>
    </location>
</feature>
<evidence type="ECO:0000256" key="10">
    <source>
        <dbReference type="ARBA" id="ARBA00022842"/>
    </source>
</evidence>
<comment type="function">
    <text evidence="18">Component of the cytochrome c oxidase, the last enzyme in the mitochondrial electron transport chain which drives oxidative phosphorylation. The respiratory chain contains 3 multisubunit complexes succinate dehydrogenase (complex II, CII), ubiquinol-cytochrome c oxidoreductase (cytochrome b-c1 complex, complex III, CIII) and cytochrome c oxidase (complex IV, CIV), that cooperate to transfer electrons derived from NADH and succinate to molecular oxygen, creating an electrochemical gradient over the inner membrane that drives transmembrane transport and the ATP synthase. Cytochrome c oxidase is the component of the respiratory chain that catalyzes the reduction of oxygen to water. Electrons originating from reduced cytochrome c in the intermembrane space (IMS) are transferred via the dinuclear copper A center (CU(A)) of subunit 2 and heme A of subunit 1 to the active site in subunit 1, a binuclear center (BNC) formed by heme A3 and copper B (CU(B)). The BNC reduces molecular oxygen to 2 water molecules using 4 electrons from cytochrome c in the IMS and 4 protons from the mitochondrial matrix.</text>
</comment>
<keyword evidence="9 18" id="KW-0999">Mitochondrion inner membrane</keyword>